<dbReference type="OrthoDB" id="7060796at2"/>
<dbReference type="AlphaFoldDB" id="A0A0L7TDT9"/>
<sequence>MVQWQSDLHVSWQAQWVSLMLHGVVILLLLLAPWPPNYTVAWMVLLTLVVLESVRSQRRIRRREGAIALLTERRLRWRQKEWRITRRPWQIGSAMLLMLRDNNGQRERLWLLRDSMDEASWRQLRQCLLSKESVDE</sequence>
<dbReference type="EMBL" id="JRXE01000014">
    <property type="protein sequence ID" value="KOC89734.1"/>
    <property type="molecule type" value="Genomic_DNA"/>
</dbReference>
<dbReference type="EMBL" id="JRXF01000013">
    <property type="protein sequence ID" value="KOC93534.1"/>
    <property type="molecule type" value="Genomic_DNA"/>
</dbReference>
<feature type="transmembrane region" description="Helical" evidence="1">
    <location>
        <begin position="38"/>
        <end position="54"/>
    </location>
</feature>
<evidence type="ECO:0000313" key="5">
    <source>
        <dbReference type="Proteomes" id="UP000037088"/>
    </source>
</evidence>
<dbReference type="Proteomes" id="UP000036851">
    <property type="component" value="Unassembled WGS sequence"/>
</dbReference>
<dbReference type="PATRIC" id="fig|1560201.3.peg.2418"/>
<comment type="caution">
    <text evidence="3">The sequence shown here is derived from an EMBL/GenBank/DDBJ whole genome shotgun (WGS) entry which is preliminary data.</text>
</comment>
<dbReference type="STRING" id="1560201.NG42_11370"/>
<reference evidence="4 5" key="1">
    <citation type="journal article" date="2015" name="Int. J. Syst. Evol. Microbiol.">
        <title>Erwinia iniecta sp. nov., isolated from Russian wheat aphids (Diuraphis noxia).</title>
        <authorList>
            <person name="Campillo T."/>
            <person name="Luna E."/>
            <person name="Portier P."/>
            <person name="Fischer-Le Saux M."/>
            <person name="Lapitan N."/>
            <person name="Tisserat N.A."/>
            <person name="Leach J.E."/>
        </authorList>
    </citation>
    <scope>NUCLEOTIDE SEQUENCE [LARGE SCALE GENOMIC DNA]</scope>
    <source>
        <strain evidence="2 5">B120</strain>
        <strain evidence="3 4">B149</strain>
    </source>
</reference>
<organism evidence="3 4">
    <name type="scientific">Winslowiella iniecta</name>
    <dbReference type="NCBI Taxonomy" id="1560201"/>
    <lineage>
        <taxon>Bacteria</taxon>
        <taxon>Pseudomonadati</taxon>
        <taxon>Pseudomonadota</taxon>
        <taxon>Gammaproteobacteria</taxon>
        <taxon>Enterobacterales</taxon>
        <taxon>Erwiniaceae</taxon>
        <taxon>Winslowiella</taxon>
    </lineage>
</organism>
<name>A0A0L7TDT9_9GAMM</name>
<evidence type="ECO:0000313" key="3">
    <source>
        <dbReference type="EMBL" id="KOC93534.1"/>
    </source>
</evidence>
<dbReference type="InterPro" id="IPR009883">
    <property type="entry name" value="YgfX"/>
</dbReference>
<dbReference type="RefSeq" id="WP_052899473.1">
    <property type="nucleotide sequence ID" value="NZ_JRXE01000014.1"/>
</dbReference>
<dbReference type="PIRSF" id="PIRSF020653">
    <property type="entry name" value="UCP020653"/>
    <property type="match status" value="1"/>
</dbReference>
<protein>
    <submittedName>
        <fullName evidence="3">Membrane protein</fullName>
    </submittedName>
</protein>
<gene>
    <name evidence="2" type="ORF">NG42_11370</name>
    <name evidence="3" type="ORF">NG43_09740</name>
</gene>
<evidence type="ECO:0000313" key="2">
    <source>
        <dbReference type="EMBL" id="KOC89734.1"/>
    </source>
</evidence>
<evidence type="ECO:0000313" key="4">
    <source>
        <dbReference type="Proteomes" id="UP000036851"/>
    </source>
</evidence>
<dbReference type="Pfam" id="PF07254">
    <property type="entry name" value="Cpta_toxin"/>
    <property type="match status" value="1"/>
</dbReference>
<feature type="transmembrane region" description="Helical" evidence="1">
    <location>
        <begin position="12"/>
        <end position="32"/>
    </location>
</feature>
<keyword evidence="1" id="KW-0472">Membrane</keyword>
<dbReference type="Proteomes" id="UP000037088">
    <property type="component" value="Unassembled WGS sequence"/>
</dbReference>
<proteinExistence type="predicted"/>
<keyword evidence="1" id="KW-0812">Transmembrane</keyword>
<keyword evidence="5" id="KW-1185">Reference proteome</keyword>
<keyword evidence="1" id="KW-1133">Transmembrane helix</keyword>
<evidence type="ECO:0000256" key="1">
    <source>
        <dbReference type="SAM" id="Phobius"/>
    </source>
</evidence>
<accession>A0A0L7TDT9</accession>